<evidence type="ECO:0000313" key="2">
    <source>
        <dbReference type="EMBL" id="GAA5518789.1"/>
    </source>
</evidence>
<evidence type="ECO:0000313" key="3">
    <source>
        <dbReference type="Proteomes" id="UP001426770"/>
    </source>
</evidence>
<evidence type="ECO:0000256" key="1">
    <source>
        <dbReference type="SAM" id="Phobius"/>
    </source>
</evidence>
<keyword evidence="1" id="KW-0472">Membrane</keyword>
<protein>
    <recommendedName>
        <fullName evidence="4">Tetratricopeptide repeat protein</fullName>
    </recommendedName>
</protein>
<keyword evidence="1" id="KW-1133">Transmembrane helix</keyword>
<keyword evidence="1" id="KW-0812">Transmembrane</keyword>
<evidence type="ECO:0008006" key="4">
    <source>
        <dbReference type="Google" id="ProtNLM"/>
    </source>
</evidence>
<dbReference type="EMBL" id="BAABRR010000005">
    <property type="protein sequence ID" value="GAA5518789.1"/>
    <property type="molecule type" value="Genomic_DNA"/>
</dbReference>
<comment type="caution">
    <text evidence="2">The sequence shown here is derived from an EMBL/GenBank/DDBJ whole genome shotgun (WGS) entry which is preliminary data.</text>
</comment>
<reference evidence="2 3" key="1">
    <citation type="submission" date="2024-02" db="EMBL/GenBank/DDBJ databases">
        <title>Lysinimicrobium sediminis NBRC 112286.</title>
        <authorList>
            <person name="Ichikawa N."/>
            <person name="Katano-Makiyama Y."/>
            <person name="Hidaka K."/>
        </authorList>
    </citation>
    <scope>NUCLEOTIDE SEQUENCE [LARGE SCALE GENOMIC DNA]</scope>
    <source>
        <strain evidence="2 3">NBRC 112286</strain>
    </source>
</reference>
<proteinExistence type="predicted"/>
<gene>
    <name evidence="2" type="ORF">Lsed01_01222</name>
</gene>
<accession>A0ABP9WGT9</accession>
<sequence>MRRPALLAATAVTALLGIYVALVAGRAVVLLRDDSLVAKALGALFLVLPVIAVWYLIAEWRLGMVVQRMATRLEAEGRLPLHDGERTPSGRLTEEAATDVYELARREVDLAPEDWVAWFHLAFAYEAVKDKAQARKALRYAADLFRSAR</sequence>
<name>A0ABP9WGT9_9MICO</name>
<keyword evidence="3" id="KW-1185">Reference proteome</keyword>
<feature type="transmembrane region" description="Helical" evidence="1">
    <location>
        <begin position="35"/>
        <end position="58"/>
    </location>
</feature>
<dbReference type="Proteomes" id="UP001426770">
    <property type="component" value="Unassembled WGS sequence"/>
</dbReference>
<organism evidence="2 3">
    <name type="scientific">Demequina sediminis</name>
    <dbReference type="NCBI Taxonomy" id="1930058"/>
    <lineage>
        <taxon>Bacteria</taxon>
        <taxon>Bacillati</taxon>
        <taxon>Actinomycetota</taxon>
        <taxon>Actinomycetes</taxon>
        <taxon>Micrococcales</taxon>
        <taxon>Demequinaceae</taxon>
        <taxon>Demequina</taxon>
    </lineage>
</organism>